<gene>
    <name evidence="2" type="ORF">A3J58_02980</name>
</gene>
<reference evidence="2 3" key="1">
    <citation type="journal article" date="2016" name="Nat. Commun.">
        <title>Thousands of microbial genomes shed light on interconnected biogeochemical processes in an aquifer system.</title>
        <authorList>
            <person name="Anantharaman K."/>
            <person name="Brown C.T."/>
            <person name="Hug L.A."/>
            <person name="Sharon I."/>
            <person name="Castelle C.J."/>
            <person name="Probst A.J."/>
            <person name="Thomas B.C."/>
            <person name="Singh A."/>
            <person name="Wilkins M.J."/>
            <person name="Karaoz U."/>
            <person name="Brodie E.L."/>
            <person name="Williams K.H."/>
            <person name="Hubbard S.S."/>
            <person name="Banfield J.F."/>
        </authorList>
    </citation>
    <scope>NUCLEOTIDE SEQUENCE [LARGE SCALE GENOMIC DNA]</scope>
</reference>
<keyword evidence="1" id="KW-0812">Transmembrane</keyword>
<feature type="transmembrane region" description="Helical" evidence="1">
    <location>
        <begin position="12"/>
        <end position="33"/>
    </location>
</feature>
<protein>
    <recommendedName>
        <fullName evidence="4">PEGA domain-containing protein</fullName>
    </recommendedName>
</protein>
<comment type="caution">
    <text evidence="2">The sequence shown here is derived from an EMBL/GenBank/DDBJ whole genome shotgun (WGS) entry which is preliminary data.</text>
</comment>
<organism evidence="2 3">
    <name type="scientific">Candidatus Sungbacteria bacterium RIFCSPHIGHO2_02_FULL_52_23</name>
    <dbReference type="NCBI Taxonomy" id="1802274"/>
    <lineage>
        <taxon>Bacteria</taxon>
        <taxon>Candidatus Sungiibacteriota</taxon>
    </lineage>
</organism>
<dbReference type="Proteomes" id="UP000178510">
    <property type="component" value="Unassembled WGS sequence"/>
</dbReference>
<name>A0A1G2KZS7_9BACT</name>
<accession>A0A1G2KZS7</accession>
<evidence type="ECO:0000313" key="2">
    <source>
        <dbReference type="EMBL" id="OHA03939.1"/>
    </source>
</evidence>
<sequence>MTRARRRITFYTLTLIFLIAGPLLVAYSLGYVYDFSTASLEQTGGVFVKAETPRLAVFFDNAFFRETSLLTGSAFLTDIREGTHLVRLEKEDFHPWSKTVFVEPATVTELRDIVLIPRSLATATSSVAELSRAEATSTPLEVLTINGKHQLLAGRGKSARVILENVYSFVGDGDDIFFVDQNGFFARLSRDTGTIATIGRPGFLLDGRPLRFIIGTRSLALIDPSGGLFLYGKDAGILTAVASEILDASFDSKEEKLLLRKQQSIAVLWLTDNIYQPLQQKGIMEEVLTDTVAILDARWFYATDAHVVWRTRDGIYFAEIDHRGGINKTELVSDTADELLTYPSVPNAIFWRIRKNIYKTEL</sequence>
<dbReference type="STRING" id="1802274.A3J58_02980"/>
<evidence type="ECO:0000313" key="3">
    <source>
        <dbReference type="Proteomes" id="UP000178510"/>
    </source>
</evidence>
<keyword evidence="1" id="KW-1133">Transmembrane helix</keyword>
<keyword evidence="1" id="KW-0472">Membrane</keyword>
<evidence type="ECO:0008006" key="4">
    <source>
        <dbReference type="Google" id="ProtNLM"/>
    </source>
</evidence>
<evidence type="ECO:0000256" key="1">
    <source>
        <dbReference type="SAM" id="Phobius"/>
    </source>
</evidence>
<dbReference type="AlphaFoldDB" id="A0A1G2KZS7"/>
<proteinExistence type="predicted"/>
<dbReference type="EMBL" id="MHQM01000016">
    <property type="protein sequence ID" value="OHA03939.1"/>
    <property type="molecule type" value="Genomic_DNA"/>
</dbReference>